<dbReference type="Gene3D" id="1.10.10.10">
    <property type="entry name" value="Winged helix-like DNA-binding domain superfamily/Winged helix DNA-binding domain"/>
    <property type="match status" value="1"/>
</dbReference>
<dbReference type="PANTHER" id="PTHR38600">
    <property type="entry name" value="TRANSCRIPTIONAL REGULATORY PROTEIN"/>
    <property type="match status" value="1"/>
</dbReference>
<dbReference type="InterPro" id="IPR001845">
    <property type="entry name" value="HTH_ArsR_DNA-bd_dom"/>
</dbReference>
<dbReference type="OrthoDB" id="9798998at2"/>
<evidence type="ECO:0000259" key="1">
    <source>
        <dbReference type="PROSITE" id="PS50987"/>
    </source>
</evidence>
<dbReference type="InterPro" id="IPR011991">
    <property type="entry name" value="ArsR-like_HTH"/>
</dbReference>
<dbReference type="InterPro" id="IPR036390">
    <property type="entry name" value="WH_DNA-bd_sf"/>
</dbReference>
<accession>A0A4Z0WJC7</accession>
<dbReference type="InterPro" id="IPR036388">
    <property type="entry name" value="WH-like_DNA-bd_sf"/>
</dbReference>
<reference evidence="2 3" key="1">
    <citation type="submission" date="2019-04" db="EMBL/GenBank/DDBJ databases">
        <title>Natronospirillum operosus gen. nov., sp. nov., a haloalkaliphilic satellite isolated from decaying biomass of laboratory culture of cyanobacterium Geitlerinema sp. and proposal of Natronospirillaceae fam. nov. and Saccharospirillaceae fam. nov.</title>
        <authorList>
            <person name="Kevbrin V."/>
            <person name="Boltyanskaya Y."/>
            <person name="Koziaeva V."/>
            <person name="Grouzdev D.S."/>
            <person name="Park M."/>
            <person name="Cho J."/>
        </authorList>
    </citation>
    <scope>NUCLEOTIDE SEQUENCE [LARGE SCALE GENOMIC DNA]</scope>
    <source>
        <strain evidence="2 3">G-116</strain>
    </source>
</reference>
<sequence>MTNHEVELNQLFSALSDPTRRGVLARLCEGPGTVSELARPYDMTLPSFTQHLKVLERSGLVRSHKEGRSRLYQVEPEQLKRVEGWLEQQRQVWEQRLDRLDDYLLQMKEKH</sequence>
<dbReference type="SMART" id="SM00418">
    <property type="entry name" value="HTH_ARSR"/>
    <property type="match status" value="1"/>
</dbReference>
<dbReference type="Pfam" id="PF12840">
    <property type="entry name" value="HTH_20"/>
    <property type="match status" value="1"/>
</dbReference>
<name>A0A4Z0WJC7_9GAMM</name>
<dbReference type="RefSeq" id="WP_135481419.1">
    <property type="nucleotide sequence ID" value="NZ_SRMF01000001.1"/>
</dbReference>
<feature type="domain" description="HTH arsR-type" evidence="1">
    <location>
        <begin position="1"/>
        <end position="94"/>
    </location>
</feature>
<evidence type="ECO:0000313" key="2">
    <source>
        <dbReference type="EMBL" id="TGG95611.1"/>
    </source>
</evidence>
<dbReference type="CDD" id="cd00090">
    <property type="entry name" value="HTH_ARSR"/>
    <property type="match status" value="1"/>
</dbReference>
<dbReference type="Proteomes" id="UP000297475">
    <property type="component" value="Unassembled WGS sequence"/>
</dbReference>
<dbReference type="PANTHER" id="PTHR38600:SF2">
    <property type="entry name" value="SLL0088 PROTEIN"/>
    <property type="match status" value="1"/>
</dbReference>
<dbReference type="EMBL" id="SRMF01000001">
    <property type="protein sequence ID" value="TGG95611.1"/>
    <property type="molecule type" value="Genomic_DNA"/>
</dbReference>
<proteinExistence type="predicted"/>
<keyword evidence="3" id="KW-1185">Reference proteome</keyword>
<dbReference type="SUPFAM" id="SSF46785">
    <property type="entry name" value="Winged helix' DNA-binding domain"/>
    <property type="match status" value="1"/>
</dbReference>
<protein>
    <submittedName>
        <fullName evidence="2">Transcriptional regulator</fullName>
    </submittedName>
</protein>
<gene>
    <name evidence="2" type="ORF">E4656_04140</name>
</gene>
<dbReference type="AlphaFoldDB" id="A0A4Z0WJC7"/>
<dbReference type="PRINTS" id="PR00778">
    <property type="entry name" value="HTHARSR"/>
</dbReference>
<dbReference type="PROSITE" id="PS50987">
    <property type="entry name" value="HTH_ARSR_2"/>
    <property type="match status" value="1"/>
</dbReference>
<organism evidence="2 3">
    <name type="scientific">Natronospirillum operosum</name>
    <dbReference type="NCBI Taxonomy" id="2759953"/>
    <lineage>
        <taxon>Bacteria</taxon>
        <taxon>Pseudomonadati</taxon>
        <taxon>Pseudomonadota</taxon>
        <taxon>Gammaproteobacteria</taxon>
        <taxon>Oceanospirillales</taxon>
        <taxon>Natronospirillaceae</taxon>
        <taxon>Natronospirillum</taxon>
    </lineage>
</organism>
<dbReference type="GO" id="GO:0003700">
    <property type="term" value="F:DNA-binding transcription factor activity"/>
    <property type="evidence" value="ECO:0007669"/>
    <property type="project" value="InterPro"/>
</dbReference>
<dbReference type="NCBIfam" id="NF033788">
    <property type="entry name" value="HTH_metalloreg"/>
    <property type="match status" value="1"/>
</dbReference>
<comment type="caution">
    <text evidence="2">The sequence shown here is derived from an EMBL/GenBank/DDBJ whole genome shotgun (WGS) entry which is preliminary data.</text>
</comment>
<evidence type="ECO:0000313" key="3">
    <source>
        <dbReference type="Proteomes" id="UP000297475"/>
    </source>
</evidence>